<dbReference type="Gramene" id="Kaladp0058s0091.1.v1.1">
    <property type="protein sequence ID" value="Kaladp0058s0091.1.v1.1"/>
    <property type="gene ID" value="Kaladp0058s0091.v1.1"/>
</dbReference>
<feature type="region of interest" description="Disordered" evidence="1">
    <location>
        <begin position="542"/>
        <end position="641"/>
    </location>
</feature>
<dbReference type="GO" id="GO:0048367">
    <property type="term" value="P:shoot system development"/>
    <property type="evidence" value="ECO:0007669"/>
    <property type="project" value="InterPro"/>
</dbReference>
<feature type="region of interest" description="Disordered" evidence="1">
    <location>
        <begin position="392"/>
        <end position="421"/>
    </location>
</feature>
<feature type="compositionally biased region" description="Basic and acidic residues" evidence="1">
    <location>
        <begin position="593"/>
        <end position="606"/>
    </location>
</feature>
<dbReference type="PANTHER" id="PTHR35504">
    <property type="entry name" value="PROTEIN EMBRYONIC FLOWER 1"/>
    <property type="match status" value="1"/>
</dbReference>
<feature type="region of interest" description="Disordered" evidence="1">
    <location>
        <begin position="339"/>
        <end position="380"/>
    </location>
</feature>
<evidence type="ECO:0000313" key="3">
    <source>
        <dbReference type="Proteomes" id="UP000594263"/>
    </source>
</evidence>
<dbReference type="InterPro" id="IPR034583">
    <property type="entry name" value="EMF1"/>
</dbReference>
<feature type="compositionally biased region" description="Polar residues" evidence="1">
    <location>
        <begin position="462"/>
        <end position="471"/>
    </location>
</feature>
<evidence type="ECO:0000256" key="1">
    <source>
        <dbReference type="SAM" id="MobiDB-lite"/>
    </source>
</evidence>
<proteinExistence type="predicted"/>
<feature type="region of interest" description="Disordered" evidence="1">
    <location>
        <begin position="222"/>
        <end position="245"/>
    </location>
</feature>
<dbReference type="PANTHER" id="PTHR35504:SF1">
    <property type="entry name" value="PROTEIN EMBRYONIC FLOWER 1"/>
    <property type="match status" value="1"/>
</dbReference>
<accession>A0A7N0UB00</accession>
<feature type="compositionally biased region" description="Basic and acidic residues" evidence="1">
    <location>
        <begin position="396"/>
        <end position="406"/>
    </location>
</feature>
<feature type="region of interest" description="Disordered" evidence="1">
    <location>
        <begin position="434"/>
        <end position="481"/>
    </location>
</feature>
<dbReference type="AlphaFoldDB" id="A0A7N0UB00"/>
<name>A0A7N0UB00_KALFE</name>
<sequence>MEKCEHFTIRGAVAEFRKQDWRLNYPFPIPQELTPEQINNLFPPMDIPQSKRWNCEGCVKDFIEGDHPDQLTGAGPSVVHLDVELVTERGNSSVEKANDNTNLVAKEADDSTLQPTYVGNVGVEGATFEQHQTYFEHPKTNAICDATDSGLLTKLKPKVIFDLNEPPTLEAAEPMLEINAPPSENLDTFPVAADASTAAEGVMSVHPDCGGSTKLASVIEQHEDDSQLSPVDDNPIATGNDGALRRRKAPKYRTVVDLLKEGKGEKFPDVQSDGTTEIVPTPNAQPKKTQLIEKKKSQETQVQDNQGPKLSDASKDAAIKDDKNRAFNFNLPLEQNNILLNDNNQQLPPVPCGKRKRDHSSNQNNEPSEMGTGAPPSETGKILLPKKRRIFGNNEVHNDGDPEKFRIGKSGSMKVKHASKIRQGQNLVAECQKVRTTQSKKSAGKGVDERNFGAEKQKKNHSVVSGSVSEQRNTDERQSIVGKELVLGDRPISTRAQDDAPINEILIQRGRQICKEALRAAIHREELRKEKIDTGKRKMVNHPANCRSTEHGSKEKQNINLVDQDGTVPPTRTKKSVGIEANRRISRSKNKKKSCDEKSAGKDAKQHMPGAKQKRKRNNHGDVRGNACGQSPDERRPTKVRKALVSKDSGIVSPQFLREQDALAGMRLLSMVAAETEDSILPIGGIREEVLFPLSNVAPLRSNILSLGYSGCARATVPSEDFLIDEAEVELLMLGPEDLPLRSHRVIKPIAAQQKTVVKCVDSGRQLFRKENSQYQRRNAVTLLQQ</sequence>
<feature type="compositionally biased region" description="Polar residues" evidence="1">
    <location>
        <begin position="299"/>
        <end position="308"/>
    </location>
</feature>
<evidence type="ECO:0000313" key="2">
    <source>
        <dbReference type="EnsemblPlants" id="Kaladp0058s0091.1.v1.1"/>
    </source>
</evidence>
<feature type="compositionally biased region" description="Basic and acidic residues" evidence="1">
    <location>
        <begin position="548"/>
        <end position="557"/>
    </location>
</feature>
<reference evidence="2" key="1">
    <citation type="submission" date="2021-01" db="UniProtKB">
        <authorList>
            <consortium name="EnsemblPlants"/>
        </authorList>
    </citation>
    <scope>IDENTIFICATION</scope>
</reference>
<feature type="compositionally biased region" description="Basic and acidic residues" evidence="1">
    <location>
        <begin position="446"/>
        <end position="457"/>
    </location>
</feature>
<dbReference type="EnsemblPlants" id="Kaladp0058s0091.1.v1.1">
    <property type="protein sequence ID" value="Kaladp0058s0091.1.v1.1"/>
    <property type="gene ID" value="Kaladp0058s0091.v1.1"/>
</dbReference>
<feature type="region of interest" description="Disordered" evidence="1">
    <location>
        <begin position="265"/>
        <end position="315"/>
    </location>
</feature>
<dbReference type="GO" id="GO:0009910">
    <property type="term" value="P:negative regulation of flower development"/>
    <property type="evidence" value="ECO:0007669"/>
    <property type="project" value="InterPro"/>
</dbReference>
<keyword evidence="3" id="KW-1185">Reference proteome</keyword>
<dbReference type="GO" id="GO:0045892">
    <property type="term" value="P:negative regulation of DNA-templated transcription"/>
    <property type="evidence" value="ECO:0007669"/>
    <property type="project" value="InterPro"/>
</dbReference>
<dbReference type="Proteomes" id="UP000594263">
    <property type="component" value="Unplaced"/>
</dbReference>
<organism evidence="2 3">
    <name type="scientific">Kalanchoe fedtschenkoi</name>
    <name type="common">Lavender scallops</name>
    <name type="synonym">South American air plant</name>
    <dbReference type="NCBI Taxonomy" id="63787"/>
    <lineage>
        <taxon>Eukaryota</taxon>
        <taxon>Viridiplantae</taxon>
        <taxon>Streptophyta</taxon>
        <taxon>Embryophyta</taxon>
        <taxon>Tracheophyta</taxon>
        <taxon>Spermatophyta</taxon>
        <taxon>Magnoliopsida</taxon>
        <taxon>eudicotyledons</taxon>
        <taxon>Gunneridae</taxon>
        <taxon>Pentapetalae</taxon>
        <taxon>Saxifragales</taxon>
        <taxon>Crassulaceae</taxon>
        <taxon>Kalanchoe</taxon>
    </lineage>
</organism>
<protein>
    <submittedName>
        <fullName evidence="2">Uncharacterized protein</fullName>
    </submittedName>
</protein>